<organism evidence="1 2">
    <name type="scientific">Halobellus litoreus</name>
    <dbReference type="NCBI Taxonomy" id="755310"/>
    <lineage>
        <taxon>Archaea</taxon>
        <taxon>Methanobacteriati</taxon>
        <taxon>Methanobacteriota</taxon>
        <taxon>Stenosarchaea group</taxon>
        <taxon>Halobacteria</taxon>
        <taxon>Halobacteriales</taxon>
        <taxon>Haloferacaceae</taxon>
        <taxon>Halobellus</taxon>
    </lineage>
</organism>
<dbReference type="EMBL" id="JBHUDP010000016">
    <property type="protein sequence ID" value="MFD1687577.1"/>
    <property type="molecule type" value="Genomic_DNA"/>
</dbReference>
<comment type="caution">
    <text evidence="1">The sequence shown here is derived from an EMBL/GenBank/DDBJ whole genome shotgun (WGS) entry which is preliminary data.</text>
</comment>
<sequence length="98" mass="10861">MERNVELRLKGHLYEIASVNDEVLGSRQGFPASETGYRKTLGSVVDIAGPDLMDEVAASIKEHIRTYEERPANQVVRKDARSLVSKAGYPPDEYLNAA</sequence>
<evidence type="ECO:0000313" key="2">
    <source>
        <dbReference type="Proteomes" id="UP001597092"/>
    </source>
</evidence>
<evidence type="ECO:0000313" key="1">
    <source>
        <dbReference type="EMBL" id="MFD1687577.1"/>
    </source>
</evidence>
<reference evidence="1 2" key="1">
    <citation type="journal article" date="2019" name="Int. J. Syst. Evol. Microbiol.">
        <title>The Global Catalogue of Microorganisms (GCM) 10K type strain sequencing project: providing services to taxonomists for standard genome sequencing and annotation.</title>
        <authorList>
            <consortium name="The Broad Institute Genomics Platform"/>
            <consortium name="The Broad Institute Genome Sequencing Center for Infectious Disease"/>
            <person name="Wu L."/>
            <person name="Ma J."/>
        </authorList>
    </citation>
    <scope>NUCLEOTIDE SEQUENCE [LARGE SCALE GENOMIC DNA]</scope>
    <source>
        <strain evidence="1 2">CGMCC 1.10387</strain>
    </source>
</reference>
<proteinExistence type="predicted"/>
<accession>A0ABD6E2Q8</accession>
<name>A0ABD6E2Q8_9EURY</name>
<gene>
    <name evidence="1" type="ORF">ACFSAS_18495</name>
</gene>
<protein>
    <submittedName>
        <fullName evidence="1">Uncharacterized protein</fullName>
    </submittedName>
</protein>
<dbReference type="Proteomes" id="UP001597092">
    <property type="component" value="Unassembled WGS sequence"/>
</dbReference>
<keyword evidence="2" id="KW-1185">Reference proteome</keyword>
<dbReference type="AlphaFoldDB" id="A0ABD6E2Q8"/>
<dbReference type="RefSeq" id="WP_256309345.1">
    <property type="nucleotide sequence ID" value="NZ_JANHAW010000007.1"/>
</dbReference>